<evidence type="ECO:0000256" key="2">
    <source>
        <dbReference type="ARBA" id="ARBA00010139"/>
    </source>
</evidence>
<dbReference type="InterPro" id="IPR051209">
    <property type="entry name" value="FAD-bind_Monooxygenase_sf"/>
</dbReference>
<dbReference type="PANTHER" id="PTHR42877:SF7">
    <property type="entry name" value="FLAVIN-BINDING MONOOXYGENASE-RELATED"/>
    <property type="match status" value="1"/>
</dbReference>
<keyword evidence="6" id="KW-1185">Reference proteome</keyword>
<dbReference type="InterPro" id="IPR036188">
    <property type="entry name" value="FAD/NAD-bd_sf"/>
</dbReference>
<keyword evidence="4" id="KW-0274">FAD</keyword>
<comment type="caution">
    <text evidence="5">The sequence shown here is derived from an EMBL/GenBank/DDBJ whole genome shotgun (WGS) entry which is preliminary data.</text>
</comment>
<dbReference type="Gene3D" id="3.50.50.60">
    <property type="entry name" value="FAD/NAD(P)-binding domain"/>
    <property type="match status" value="2"/>
</dbReference>
<dbReference type="Proteomes" id="UP000191342">
    <property type="component" value="Unassembled WGS sequence"/>
</dbReference>
<dbReference type="SUPFAM" id="SSF51905">
    <property type="entry name" value="FAD/NAD(P)-binding domain"/>
    <property type="match status" value="2"/>
</dbReference>
<dbReference type="OrthoDB" id="74360at2759"/>
<organism evidence="5 6">
    <name type="scientific">Penicillium flavigenum</name>
    <dbReference type="NCBI Taxonomy" id="254877"/>
    <lineage>
        <taxon>Eukaryota</taxon>
        <taxon>Fungi</taxon>
        <taxon>Dikarya</taxon>
        <taxon>Ascomycota</taxon>
        <taxon>Pezizomycotina</taxon>
        <taxon>Eurotiomycetes</taxon>
        <taxon>Eurotiomycetidae</taxon>
        <taxon>Eurotiales</taxon>
        <taxon>Aspergillaceae</taxon>
        <taxon>Penicillium</taxon>
    </lineage>
</organism>
<gene>
    <name evidence="5" type="ORF">PENFLA_c062G10423</name>
</gene>
<protein>
    <recommendedName>
        <fullName evidence="7">FAD/NAD(P)-binding domain-containing protein</fullName>
    </recommendedName>
</protein>
<evidence type="ECO:0008006" key="7">
    <source>
        <dbReference type="Google" id="ProtNLM"/>
    </source>
</evidence>
<name>A0A1V6SGA7_9EURO</name>
<sequence length="567" mass="64535">MAVGTQNLKCAVQDRSVDEYRPLRVIIIGAGISGILACIRFKQRIPNVEVQVYEKNPEVGGTWYENRYPGCACDIPAHTYQATFAPNKEWSTFYAKAPEIHQYWKSVVDKYGCKKYMSFNQKLTEAVWSEEQAQWHLQVQDVDTGSQYQDQCDILIQATGALNNWMWPKIPGLHDFKGKLMHSAKWDENYDYTEKRIAVIGNGSSGVQIVPGMLPKVAHIDHYVRGRTWIAPTFARDEVEKRGEGLENFAFTPEDIETFKYDHAAYQRFRKAVELQLQSLHGTTITGHPMQVGARDMFTENMRRRLANKPELLNALIPAFPPACRRLTPGPGYLEALTDDKVDMIHSNIVKVDGTGIFTADGKYRPVDMIVCATGFDTSCIPRFTIRGRNGVTLAQRWKHTPETYLSIATDGFPNYFICLGPNAGLGEGNLLTLIERSLDYFTECALKMQRDNIRAMSVRPDSVKGFTKYCVQYFSGTVFSDKCRSWYKGGTEEGRVTALWPGSSLHSMKVFANPRWEDFDYEYVDDNPVGWIGDGWTEDEKHERINVDYLDDEHIDFPLPQGEVIV</sequence>
<reference evidence="6" key="1">
    <citation type="journal article" date="2017" name="Nat. Microbiol.">
        <title>Global analysis of biosynthetic gene clusters reveals vast potential of secondary metabolite production in Penicillium species.</title>
        <authorList>
            <person name="Nielsen J.C."/>
            <person name="Grijseels S."/>
            <person name="Prigent S."/>
            <person name="Ji B."/>
            <person name="Dainat J."/>
            <person name="Nielsen K.F."/>
            <person name="Frisvad J.C."/>
            <person name="Workman M."/>
            <person name="Nielsen J."/>
        </authorList>
    </citation>
    <scope>NUCLEOTIDE SEQUENCE [LARGE SCALE GENOMIC DNA]</scope>
    <source>
        <strain evidence="6">IBT 14082</strain>
    </source>
</reference>
<accession>A0A1V6SGA7</accession>
<evidence type="ECO:0000256" key="3">
    <source>
        <dbReference type="ARBA" id="ARBA00022630"/>
    </source>
</evidence>
<dbReference type="Pfam" id="PF13450">
    <property type="entry name" value="NAD_binding_8"/>
    <property type="match status" value="1"/>
</dbReference>
<evidence type="ECO:0000313" key="6">
    <source>
        <dbReference type="Proteomes" id="UP000191342"/>
    </source>
</evidence>
<evidence type="ECO:0000256" key="1">
    <source>
        <dbReference type="ARBA" id="ARBA00001974"/>
    </source>
</evidence>
<dbReference type="EMBL" id="MLQL01000062">
    <property type="protein sequence ID" value="OQE12800.1"/>
    <property type="molecule type" value="Genomic_DNA"/>
</dbReference>
<keyword evidence="3" id="KW-0285">Flavoprotein</keyword>
<dbReference type="PANTHER" id="PTHR42877">
    <property type="entry name" value="L-ORNITHINE N(5)-MONOOXYGENASE-RELATED"/>
    <property type="match status" value="1"/>
</dbReference>
<evidence type="ECO:0000256" key="4">
    <source>
        <dbReference type="ARBA" id="ARBA00022827"/>
    </source>
</evidence>
<proteinExistence type="inferred from homology"/>
<comment type="similarity">
    <text evidence="2">Belongs to the FAD-binding monooxygenase family.</text>
</comment>
<dbReference type="AlphaFoldDB" id="A0A1V6SGA7"/>
<evidence type="ECO:0000313" key="5">
    <source>
        <dbReference type="EMBL" id="OQE12800.1"/>
    </source>
</evidence>
<comment type="cofactor">
    <cofactor evidence="1">
        <name>FAD</name>
        <dbReference type="ChEBI" id="CHEBI:57692"/>
    </cofactor>
</comment>